<dbReference type="OMA" id="YARIITV"/>
<evidence type="ECO:0000256" key="1">
    <source>
        <dbReference type="ARBA" id="ARBA00004123"/>
    </source>
</evidence>
<comment type="subcellular location">
    <subcellularLocation>
        <location evidence="1">Nucleus</location>
    </subcellularLocation>
</comment>
<evidence type="ECO:0000313" key="6">
    <source>
        <dbReference type="Proteomes" id="UP000054928"/>
    </source>
</evidence>
<dbReference type="PANTHER" id="PTHR13471:SF0">
    <property type="entry name" value="NUCLEAR EXOSOME REGULATOR NRDE2"/>
    <property type="match status" value="1"/>
</dbReference>
<dbReference type="STRING" id="4781.A0A0N7L8B0"/>
<dbReference type="Gene3D" id="1.25.40.10">
    <property type="entry name" value="Tetratricopeptide repeat domain"/>
    <property type="match status" value="1"/>
</dbReference>
<feature type="compositionally biased region" description="Basic residues" evidence="4">
    <location>
        <begin position="66"/>
        <end position="77"/>
    </location>
</feature>
<dbReference type="GeneID" id="36402191"/>
<dbReference type="GO" id="GO:0071013">
    <property type="term" value="C:catalytic step 2 spliceosome"/>
    <property type="evidence" value="ECO:0007669"/>
    <property type="project" value="TreeGrafter"/>
</dbReference>
<dbReference type="EMBL" id="CCYD01003042">
    <property type="protein sequence ID" value="CEG49371.1"/>
    <property type="molecule type" value="Genomic_DNA"/>
</dbReference>
<keyword evidence="6" id="KW-1185">Reference proteome</keyword>
<comment type="similarity">
    <text evidence="2">Belongs to the NRDE2 family.</text>
</comment>
<dbReference type="GO" id="GO:0031048">
    <property type="term" value="P:regulatory ncRNA-mediated heterochromatin formation"/>
    <property type="evidence" value="ECO:0007669"/>
    <property type="project" value="TreeGrafter"/>
</dbReference>
<dbReference type="GO" id="GO:1902369">
    <property type="term" value="P:negative regulation of RNA catabolic process"/>
    <property type="evidence" value="ECO:0007669"/>
    <property type="project" value="TreeGrafter"/>
</dbReference>
<dbReference type="OrthoDB" id="297219at2759"/>
<dbReference type="Proteomes" id="UP000054928">
    <property type="component" value="Unassembled WGS sequence"/>
</dbReference>
<feature type="compositionally biased region" description="Basic residues" evidence="4">
    <location>
        <begin position="92"/>
        <end position="104"/>
    </location>
</feature>
<organism evidence="5 6">
    <name type="scientific">Plasmopara halstedii</name>
    <name type="common">Downy mildew of sunflower</name>
    <dbReference type="NCBI Taxonomy" id="4781"/>
    <lineage>
        <taxon>Eukaryota</taxon>
        <taxon>Sar</taxon>
        <taxon>Stramenopiles</taxon>
        <taxon>Oomycota</taxon>
        <taxon>Peronosporomycetes</taxon>
        <taxon>Peronosporales</taxon>
        <taxon>Peronosporaceae</taxon>
        <taxon>Plasmopara</taxon>
    </lineage>
</organism>
<dbReference type="PANTHER" id="PTHR13471">
    <property type="entry name" value="TETRATRICOPEPTIDE-LIKE HELICAL"/>
    <property type="match status" value="1"/>
</dbReference>
<proteinExistence type="inferred from homology"/>
<feature type="compositionally biased region" description="Basic and acidic residues" evidence="4">
    <location>
        <begin position="625"/>
        <end position="640"/>
    </location>
</feature>
<dbReference type="RefSeq" id="XP_024585740.1">
    <property type="nucleotide sequence ID" value="XM_024720552.1"/>
</dbReference>
<dbReference type="InterPro" id="IPR011990">
    <property type="entry name" value="TPR-like_helical_dom_sf"/>
</dbReference>
<name>A0A0N7L8B0_PLAHL</name>
<feature type="region of interest" description="Disordered" evidence="4">
    <location>
        <begin position="29"/>
        <end position="126"/>
    </location>
</feature>
<dbReference type="Pfam" id="PF08424">
    <property type="entry name" value="NRDE-2"/>
    <property type="match status" value="1"/>
</dbReference>
<evidence type="ECO:0000313" key="5">
    <source>
        <dbReference type="EMBL" id="CEG49371.1"/>
    </source>
</evidence>
<feature type="region of interest" description="Disordered" evidence="4">
    <location>
        <begin position="618"/>
        <end position="648"/>
    </location>
</feature>
<accession>A0A0N7L8B0</accession>
<dbReference type="InterPro" id="IPR013633">
    <property type="entry name" value="NRDE-2"/>
</dbReference>
<feature type="compositionally biased region" description="Polar residues" evidence="4">
    <location>
        <begin position="37"/>
        <end position="58"/>
    </location>
</feature>
<evidence type="ECO:0000256" key="3">
    <source>
        <dbReference type="ARBA" id="ARBA00023242"/>
    </source>
</evidence>
<evidence type="ECO:0000256" key="2">
    <source>
        <dbReference type="ARBA" id="ARBA00009265"/>
    </source>
</evidence>
<evidence type="ECO:0000256" key="4">
    <source>
        <dbReference type="SAM" id="MobiDB-lite"/>
    </source>
</evidence>
<keyword evidence="3" id="KW-0539">Nucleus</keyword>
<protein>
    <submittedName>
        <fullName evidence="5">Uncharacterized conserved protein</fullName>
    </submittedName>
</protein>
<reference evidence="6" key="1">
    <citation type="submission" date="2014-09" db="EMBL/GenBank/DDBJ databases">
        <authorList>
            <person name="Sharma Rahul"/>
            <person name="Thines Marco"/>
        </authorList>
    </citation>
    <scope>NUCLEOTIDE SEQUENCE [LARGE SCALE GENOMIC DNA]</scope>
</reference>
<sequence>MFPAGNKASFQGVNVGAGGFSDDWLRVGKSFPRENDGNSVQTKQNIDGLSESSLQVYTHRQDSRSKEKKRHKKKNRIHERSMTVNSRESRHLAKHTKGKIGKLRRSSDRDHSSSRRSCRHSNSILRSVSRNQKEEWKIVKQSVNDVLAFGDIVENPADNLFAFDRLGDRENSLFGSSYIHDQPFYELASRRILGNGGWVPKAPLKSANTDTRRKKNLDQDLTRYFSSQARRMEKNGRQKRLYLAYSAKRLSRLKSRSNDIHLVRETGVVGSSLPEMEYIPLDPLLETDSDDMEEDVFSGTNEITITEGQSVEQHLIERGKLLNAAVTSHPDDIDTWLDLIAFQEQTICLQTQTKQLTSAIKESVVKKQAAILTKALTYNPDSRELHRVKLNMSLQNQIGYDLADIDSSQQQQLENLIANDLTNCDLWLKRLQSQQQHFGSFSVQSVRDLYARIITVLRVERGNVAATGSEISSTFNIAQADELPVALLDFHLLLCQFERSAGYAERSIAHLQALLDFNLNEVATFAKSESKPTHLVMLQLFAQRWNEKSDLTFGDDWDKVCGPDIKALKKDCLTPSLARFQEHIENSCVVNINHVNPPTVLQTHEHKTSLLLASAAYKRRSRPNNRADTEESTHEDHEYDFNSTASDDSELIPGGDRLIYSNLHGYRIKVNDANDAKEYERILNTLRGTSERRRAEQIRLREKEKRRRALLAATVSQLEDERANYDKIDKNDRFINWLYHENVQIQLQWAPLHSNNTLHRNLIEQQPDRVTLVDEIQPFLFSLPTSYQWRLVAEILQICGVEWQGEFSWESSFLKSTSMYAGGSGNYDLLVGPILSVLNLQSGEAKSIVHMLLLKPCDRLALLENALLKDVTTIQNVLCNPDKVNFVRQIFAQGLSLFQSMDEYDRSALKCLWIGFELEIIRSIGVTEERIANVRHFCQILAKKTTDDVLDFDVLYSYAKLEFTLRNERQVQRICENALRSLAADTMMSRCHLHSFIFLYARLELWSSAKNRDKPQLRVLRSLYILWNAQQLVQQNGIFKESLRSIAKKCKNRVSAYLKEKLMSDPSTKIDLFARYRADLDFAVRQCAHSASRIPSHTGKKPYRSKCWVRFCLHNLVLVIYAYDGFKPACDEYRQFLASSEHRDCAHNVWAWTCFLDFMQQHHVASLSPTLAPRIWRSSISEAVKNFPNNELFLRLFADSESGNTISQVLRNYFLRVEMRWRRHYDSPELVEWLFALLCEFYRIERTAIIMNSSTIMGSSSDSFVHSTCCIFHRWGLNAIAVNRIRQLFEKMVNQIRTKGIALCWELYMRFEVAMGKVDAATKVLYRGIAACAWSKSLYMTGLCLLRAYLSDDECQELFEFMEAKELSVRADLR</sequence>